<name>A0ABY7LKB8_9BACT</name>
<keyword evidence="2" id="KW-1185">Reference proteome</keyword>
<organism evidence="1 2">
    <name type="scientific">Hymenobacter canadensis</name>
    <dbReference type="NCBI Taxonomy" id="2999067"/>
    <lineage>
        <taxon>Bacteria</taxon>
        <taxon>Pseudomonadati</taxon>
        <taxon>Bacteroidota</taxon>
        <taxon>Cytophagia</taxon>
        <taxon>Cytophagales</taxon>
        <taxon>Hymenobacteraceae</taxon>
        <taxon>Hymenobacter</taxon>
    </lineage>
</organism>
<accession>A0ABY7LKB8</accession>
<proteinExistence type="predicted"/>
<dbReference type="Proteomes" id="UP001211005">
    <property type="component" value="Chromosome"/>
</dbReference>
<gene>
    <name evidence="1" type="ORF">O3303_13470</name>
</gene>
<protein>
    <recommendedName>
        <fullName evidence="3">CpXC domain-containing protein</fullName>
    </recommendedName>
</protein>
<evidence type="ECO:0000313" key="2">
    <source>
        <dbReference type="Proteomes" id="UP001211005"/>
    </source>
</evidence>
<reference evidence="1 2" key="1">
    <citation type="submission" date="2022-12" db="EMBL/GenBank/DDBJ databases">
        <title>Hymenobacter canadensis sp. nov. isolated from lake water of the Cambridge Bay, Canada.</title>
        <authorList>
            <person name="Kim W.H."/>
            <person name="Lee Y.M."/>
        </authorList>
    </citation>
    <scope>NUCLEOTIDE SEQUENCE [LARGE SCALE GENOMIC DNA]</scope>
    <source>
        <strain evidence="1 2">PAMC 29467</strain>
    </source>
</reference>
<sequence length="348" mass="39636">MESGSAFPSLSPLALYDPFTGMQFSQKHCFLCGTPTVPGQDTVPVFAEWLMARYQLHERQIKLLDMSIVRYQDLQIACCPQCRTRHVEPLEARVQQAAAQGLAGLRQLDEPTLFLWLGKMFYGVLVTELLNELMPLARPQYPLAENAQLFRRFQAFFQPFQGLRVPMEYDDFVPGSVFLLEVDQREDALPFFYDDDLSTLTFTIKLDETMLVACLVDNGIIRQAMRRVYDDAQRPLHPVQVAEFKARVYYGAYLLNVVPDYYPRAVHPGDTTLVMDTLIDDVTGAVFNPWENSGYAQSLLEMWKPWQIPLAQILADPAQPLSLLYDADGQPRHLEQFQGPQAEEGAES</sequence>
<dbReference type="EMBL" id="CP114767">
    <property type="protein sequence ID" value="WBA40828.1"/>
    <property type="molecule type" value="Genomic_DNA"/>
</dbReference>
<evidence type="ECO:0008006" key="3">
    <source>
        <dbReference type="Google" id="ProtNLM"/>
    </source>
</evidence>
<dbReference type="RefSeq" id="WP_269558913.1">
    <property type="nucleotide sequence ID" value="NZ_CP114767.1"/>
</dbReference>
<evidence type="ECO:0000313" key="1">
    <source>
        <dbReference type="EMBL" id="WBA40828.1"/>
    </source>
</evidence>